<proteinExistence type="predicted"/>
<name>A0ACC1MIH8_9PEZI</name>
<protein>
    <submittedName>
        <fullName evidence="1">Uncharacterized protein</fullName>
    </submittedName>
</protein>
<organism evidence="1 2">
    <name type="scientific">Xylaria curta</name>
    <dbReference type="NCBI Taxonomy" id="42375"/>
    <lineage>
        <taxon>Eukaryota</taxon>
        <taxon>Fungi</taxon>
        <taxon>Dikarya</taxon>
        <taxon>Ascomycota</taxon>
        <taxon>Pezizomycotina</taxon>
        <taxon>Sordariomycetes</taxon>
        <taxon>Xylariomycetidae</taxon>
        <taxon>Xylariales</taxon>
        <taxon>Xylariaceae</taxon>
        <taxon>Xylaria</taxon>
    </lineage>
</organism>
<keyword evidence="2" id="KW-1185">Reference proteome</keyword>
<dbReference type="EMBL" id="JAPDGR010005310">
    <property type="protein sequence ID" value="KAJ2966048.1"/>
    <property type="molecule type" value="Genomic_DNA"/>
</dbReference>
<sequence>MKDQYMLPGRMYFAPFLVGSKYDDEIDKIVVWDPPVVFPASQGPAVPLPDRQEPEHPERRHRHHLAEEARMRQAADGNNDTLPLVHEGKGADEVPLRVEDNIHAAGRYHVRKPPRSLIVDNLVHEAGEILLNQRQLLSRDRTR</sequence>
<dbReference type="Proteomes" id="UP001143856">
    <property type="component" value="Unassembled WGS sequence"/>
</dbReference>
<evidence type="ECO:0000313" key="2">
    <source>
        <dbReference type="Proteomes" id="UP001143856"/>
    </source>
</evidence>
<accession>A0ACC1MIH8</accession>
<comment type="caution">
    <text evidence="1">The sequence shown here is derived from an EMBL/GenBank/DDBJ whole genome shotgun (WGS) entry which is preliminary data.</text>
</comment>
<gene>
    <name evidence="1" type="ORF">NUW58_g10761</name>
</gene>
<evidence type="ECO:0000313" key="1">
    <source>
        <dbReference type="EMBL" id="KAJ2966048.1"/>
    </source>
</evidence>
<reference evidence="1" key="1">
    <citation type="submission" date="2022-10" db="EMBL/GenBank/DDBJ databases">
        <title>Genome Sequence of Xylaria curta.</title>
        <authorList>
            <person name="Buettner E."/>
        </authorList>
    </citation>
    <scope>NUCLEOTIDE SEQUENCE</scope>
    <source>
        <strain evidence="1">Babe10</strain>
    </source>
</reference>